<accession>A0A8S3B078</accession>
<dbReference type="InterPro" id="IPR011992">
    <property type="entry name" value="EF-hand-dom_pair"/>
</dbReference>
<comment type="caution">
    <text evidence="2">The sequence shown here is derived from an EMBL/GenBank/DDBJ whole genome shotgun (WGS) entry which is preliminary data.</text>
</comment>
<dbReference type="PANTHER" id="PTHR23048:SF49">
    <property type="entry name" value="FI08416P-RELATED"/>
    <property type="match status" value="1"/>
</dbReference>
<dbReference type="InterPro" id="IPR050230">
    <property type="entry name" value="CALM/Myosin/TropC-like"/>
</dbReference>
<evidence type="ECO:0000313" key="4">
    <source>
        <dbReference type="EMBL" id="CAF5183540.1"/>
    </source>
</evidence>
<evidence type="ECO:0000313" key="3">
    <source>
        <dbReference type="EMBL" id="CAF4988584.1"/>
    </source>
</evidence>
<dbReference type="Proteomes" id="UP000676336">
    <property type="component" value="Unassembled WGS sequence"/>
</dbReference>
<dbReference type="Gene3D" id="1.10.238.10">
    <property type="entry name" value="EF-hand"/>
    <property type="match status" value="1"/>
</dbReference>
<dbReference type="AlphaFoldDB" id="A0A8S3B078"/>
<dbReference type="Proteomes" id="UP000681967">
    <property type="component" value="Unassembled WGS sequence"/>
</dbReference>
<dbReference type="SUPFAM" id="SSF47473">
    <property type="entry name" value="EF-hand"/>
    <property type="match status" value="1"/>
</dbReference>
<name>A0A8S3B078_9BILA</name>
<sequence length="59" mass="6859">LKVFDKEQNGSISSAELRHLLTNLGERLSDEEVEQLLAGFEDKNGLVNYEEWIRKLLRN</sequence>
<evidence type="ECO:0000313" key="5">
    <source>
        <dbReference type="Proteomes" id="UP000681967"/>
    </source>
</evidence>
<protein>
    <recommendedName>
        <fullName evidence="1">EF-hand domain-containing protein</fullName>
    </recommendedName>
</protein>
<dbReference type="GO" id="GO:0005509">
    <property type="term" value="F:calcium ion binding"/>
    <property type="evidence" value="ECO:0007669"/>
    <property type="project" value="InterPro"/>
</dbReference>
<evidence type="ECO:0000259" key="1">
    <source>
        <dbReference type="PROSITE" id="PS50222"/>
    </source>
</evidence>
<dbReference type="EMBL" id="CAJOBJ010331611">
    <property type="protein sequence ID" value="CAF5183540.1"/>
    <property type="molecule type" value="Genomic_DNA"/>
</dbReference>
<dbReference type="Proteomes" id="UP000681720">
    <property type="component" value="Unassembled WGS sequence"/>
</dbReference>
<dbReference type="PANTHER" id="PTHR23048">
    <property type="entry name" value="MYOSIN LIGHT CHAIN 1, 3"/>
    <property type="match status" value="1"/>
</dbReference>
<organism evidence="2 5">
    <name type="scientific">Rotaria magnacalcarata</name>
    <dbReference type="NCBI Taxonomy" id="392030"/>
    <lineage>
        <taxon>Eukaryota</taxon>
        <taxon>Metazoa</taxon>
        <taxon>Spiralia</taxon>
        <taxon>Gnathifera</taxon>
        <taxon>Rotifera</taxon>
        <taxon>Eurotatoria</taxon>
        <taxon>Bdelloidea</taxon>
        <taxon>Philodinida</taxon>
        <taxon>Philodinidae</taxon>
        <taxon>Rotaria</taxon>
    </lineage>
</organism>
<reference evidence="2" key="1">
    <citation type="submission" date="2021-02" db="EMBL/GenBank/DDBJ databases">
        <authorList>
            <person name="Nowell W R."/>
        </authorList>
    </citation>
    <scope>NUCLEOTIDE SEQUENCE</scope>
</reference>
<dbReference type="FunFam" id="1.10.238.10:FF:000001">
    <property type="entry name" value="Calmodulin 1"/>
    <property type="match status" value="1"/>
</dbReference>
<dbReference type="EMBL" id="CAJOBH010135059">
    <property type="protein sequence ID" value="CAF4777427.1"/>
    <property type="molecule type" value="Genomic_DNA"/>
</dbReference>
<dbReference type="CDD" id="cd00051">
    <property type="entry name" value="EFh"/>
    <property type="match status" value="1"/>
</dbReference>
<feature type="domain" description="EF-hand" evidence="1">
    <location>
        <begin position="1"/>
        <end position="27"/>
    </location>
</feature>
<dbReference type="EMBL" id="CAJOBI010200014">
    <property type="protein sequence ID" value="CAF4988584.1"/>
    <property type="molecule type" value="Genomic_DNA"/>
</dbReference>
<proteinExistence type="predicted"/>
<dbReference type="Pfam" id="PF13499">
    <property type="entry name" value="EF-hand_7"/>
    <property type="match status" value="1"/>
</dbReference>
<dbReference type="InterPro" id="IPR002048">
    <property type="entry name" value="EF_hand_dom"/>
</dbReference>
<gene>
    <name evidence="2" type="ORF">BYL167_LOCUS47164</name>
    <name evidence="4" type="ORF">GIL414_LOCUS70156</name>
    <name evidence="3" type="ORF">SMN809_LOCUS56147</name>
</gene>
<dbReference type="GO" id="GO:0016460">
    <property type="term" value="C:myosin II complex"/>
    <property type="evidence" value="ECO:0007669"/>
    <property type="project" value="TreeGrafter"/>
</dbReference>
<dbReference type="PROSITE" id="PS50222">
    <property type="entry name" value="EF_HAND_2"/>
    <property type="match status" value="1"/>
</dbReference>
<evidence type="ECO:0000313" key="2">
    <source>
        <dbReference type="EMBL" id="CAF4777427.1"/>
    </source>
</evidence>
<feature type="non-terminal residue" evidence="2">
    <location>
        <position position="1"/>
    </location>
</feature>